<accession>A0A914X5Z2</accession>
<feature type="compositionally biased region" description="Pro residues" evidence="1">
    <location>
        <begin position="127"/>
        <end position="145"/>
    </location>
</feature>
<keyword evidence="2" id="KW-1185">Reference proteome</keyword>
<evidence type="ECO:0000313" key="2">
    <source>
        <dbReference type="Proteomes" id="UP000887566"/>
    </source>
</evidence>
<reference evidence="3" key="1">
    <citation type="submission" date="2022-11" db="UniProtKB">
        <authorList>
            <consortium name="WormBaseParasite"/>
        </authorList>
    </citation>
    <scope>IDENTIFICATION</scope>
</reference>
<name>A0A914X5Z2_9BILA</name>
<sequence length="187" mass="21134">MAPPTNKHLLLNNTFRIHKHRQDLNRAGVLDRPTDLTEHQPTRRSQWRRDRWNAIWRWFHDTEAEQEMDRSSTKTGHLAAILSTGGCKSSGLTANRAAIPYIHAAARNGDNLLACCLRDVVVRPTTSPSPSPSAPQRPPHQPPRPTLNQPIHQVPPICILILLIGLSSTFTTCRKTRRETSDDRTTH</sequence>
<evidence type="ECO:0000256" key="1">
    <source>
        <dbReference type="SAM" id="MobiDB-lite"/>
    </source>
</evidence>
<dbReference type="Proteomes" id="UP000887566">
    <property type="component" value="Unplaced"/>
</dbReference>
<evidence type="ECO:0000313" key="3">
    <source>
        <dbReference type="WBParaSite" id="PSAMB.scaffold685size43781.g7971.t1"/>
    </source>
</evidence>
<protein>
    <submittedName>
        <fullName evidence="3">Uncharacterized protein</fullName>
    </submittedName>
</protein>
<organism evidence="2 3">
    <name type="scientific">Plectus sambesii</name>
    <dbReference type="NCBI Taxonomy" id="2011161"/>
    <lineage>
        <taxon>Eukaryota</taxon>
        <taxon>Metazoa</taxon>
        <taxon>Ecdysozoa</taxon>
        <taxon>Nematoda</taxon>
        <taxon>Chromadorea</taxon>
        <taxon>Plectida</taxon>
        <taxon>Plectina</taxon>
        <taxon>Plectoidea</taxon>
        <taxon>Plectidae</taxon>
        <taxon>Plectus</taxon>
    </lineage>
</organism>
<proteinExistence type="predicted"/>
<dbReference type="AlphaFoldDB" id="A0A914X5Z2"/>
<feature type="region of interest" description="Disordered" evidence="1">
    <location>
        <begin position="124"/>
        <end position="149"/>
    </location>
</feature>
<dbReference type="WBParaSite" id="PSAMB.scaffold685size43781.g7971.t1">
    <property type="protein sequence ID" value="PSAMB.scaffold685size43781.g7971.t1"/>
    <property type="gene ID" value="PSAMB.scaffold685size43781.g7971"/>
</dbReference>